<name>A0ACB9YGA9_9PEZI</name>
<keyword evidence="2" id="KW-1185">Reference proteome</keyword>
<dbReference type="Proteomes" id="UP001497700">
    <property type="component" value="Unassembled WGS sequence"/>
</dbReference>
<organism evidence="1 2">
    <name type="scientific">Hypoxylon rubiginosum</name>
    <dbReference type="NCBI Taxonomy" id="110542"/>
    <lineage>
        <taxon>Eukaryota</taxon>
        <taxon>Fungi</taxon>
        <taxon>Dikarya</taxon>
        <taxon>Ascomycota</taxon>
        <taxon>Pezizomycotina</taxon>
        <taxon>Sordariomycetes</taxon>
        <taxon>Xylariomycetidae</taxon>
        <taxon>Xylariales</taxon>
        <taxon>Hypoxylaceae</taxon>
        <taxon>Hypoxylon</taxon>
    </lineage>
</organism>
<dbReference type="EMBL" id="MU393732">
    <property type="protein sequence ID" value="KAI4858547.1"/>
    <property type="molecule type" value="Genomic_DNA"/>
</dbReference>
<protein>
    <submittedName>
        <fullName evidence="1">Uncharacterized protein</fullName>
    </submittedName>
</protein>
<proteinExistence type="predicted"/>
<accession>A0ACB9YGA9</accession>
<reference evidence="1 2" key="1">
    <citation type="journal article" date="2022" name="New Phytol.">
        <title>Ecological generalism drives hyperdiversity of secondary metabolite gene clusters in xylarialean endophytes.</title>
        <authorList>
            <person name="Franco M.E.E."/>
            <person name="Wisecaver J.H."/>
            <person name="Arnold A.E."/>
            <person name="Ju Y.M."/>
            <person name="Slot J.C."/>
            <person name="Ahrendt S."/>
            <person name="Moore L.P."/>
            <person name="Eastman K.E."/>
            <person name="Scott K."/>
            <person name="Konkel Z."/>
            <person name="Mondo S.J."/>
            <person name="Kuo A."/>
            <person name="Hayes R.D."/>
            <person name="Haridas S."/>
            <person name="Andreopoulos B."/>
            <person name="Riley R."/>
            <person name="LaButti K."/>
            <person name="Pangilinan J."/>
            <person name="Lipzen A."/>
            <person name="Amirebrahimi M."/>
            <person name="Yan J."/>
            <person name="Adam C."/>
            <person name="Keymanesh K."/>
            <person name="Ng V."/>
            <person name="Louie K."/>
            <person name="Northen T."/>
            <person name="Drula E."/>
            <person name="Henrissat B."/>
            <person name="Hsieh H.M."/>
            <person name="Youens-Clark K."/>
            <person name="Lutzoni F."/>
            <person name="Miadlikowska J."/>
            <person name="Eastwood D.C."/>
            <person name="Hamelin R.C."/>
            <person name="Grigoriev I.V."/>
            <person name="U'Ren J.M."/>
        </authorList>
    </citation>
    <scope>NUCLEOTIDE SEQUENCE [LARGE SCALE GENOMIC DNA]</scope>
    <source>
        <strain evidence="1 2">CBS 119005</strain>
    </source>
</reference>
<comment type="caution">
    <text evidence="1">The sequence shown here is derived from an EMBL/GenBank/DDBJ whole genome shotgun (WGS) entry which is preliminary data.</text>
</comment>
<gene>
    <name evidence="1" type="ORF">F4820DRAFT_230505</name>
</gene>
<sequence>MLQFLTTALRHLLANPAIMAKLRAELASHSPAVFLELPYLSGVILEAHRQTFGLMGRHDGDDDGDDDDDDNIFFPDPLVFDTGRWLGPEGAERREKHQPAFPKGPRACVRMHFEMASAIGATTRYLFETDGRDVTFLHGNFYVAVQTSDSNEEISCNSMYGIYILA</sequence>
<evidence type="ECO:0000313" key="1">
    <source>
        <dbReference type="EMBL" id="KAI4858547.1"/>
    </source>
</evidence>
<evidence type="ECO:0000313" key="2">
    <source>
        <dbReference type="Proteomes" id="UP001497700"/>
    </source>
</evidence>